<dbReference type="EMBL" id="FOFV01000015">
    <property type="protein sequence ID" value="SES05893.1"/>
    <property type="molecule type" value="Genomic_DNA"/>
</dbReference>
<evidence type="ECO:0000313" key="1">
    <source>
        <dbReference type="EMBL" id="SES05893.1"/>
    </source>
</evidence>
<sequence>MLMFDALVPVKTAGSVGKGVGAALGAAAGAAAGAGGGGVAKFSVDPDQAQKMIDGLKLAIEKLVQLRDKSDEIQASGAPGPDPYSGYATLAMRRTAGAEQGGYLWANQEAQKALEQTVMNIEKALAEYRKTDEAATSAMKG</sequence>
<organism evidence="1 2">
    <name type="scientific">Lentzea albida</name>
    <dbReference type="NCBI Taxonomy" id="65499"/>
    <lineage>
        <taxon>Bacteria</taxon>
        <taxon>Bacillati</taxon>
        <taxon>Actinomycetota</taxon>
        <taxon>Actinomycetes</taxon>
        <taxon>Pseudonocardiales</taxon>
        <taxon>Pseudonocardiaceae</taxon>
        <taxon>Lentzea</taxon>
    </lineage>
</organism>
<dbReference type="RefSeq" id="WP_089922123.1">
    <property type="nucleotide sequence ID" value="NZ_FOFV01000015.1"/>
</dbReference>
<evidence type="ECO:0000313" key="2">
    <source>
        <dbReference type="Proteomes" id="UP000199503"/>
    </source>
</evidence>
<protein>
    <recommendedName>
        <fullName evidence="3">PE family protein</fullName>
    </recommendedName>
</protein>
<gene>
    <name evidence="1" type="ORF">SAMN04488000_115100</name>
</gene>
<proteinExistence type="predicted"/>
<dbReference type="AlphaFoldDB" id="A0A1H9U9X6"/>
<reference evidence="2" key="1">
    <citation type="submission" date="2016-10" db="EMBL/GenBank/DDBJ databases">
        <authorList>
            <person name="Varghese N."/>
            <person name="Submissions S."/>
        </authorList>
    </citation>
    <scope>NUCLEOTIDE SEQUENCE [LARGE SCALE GENOMIC DNA]</scope>
    <source>
        <strain evidence="2">DSM 44437</strain>
    </source>
</reference>
<dbReference type="Proteomes" id="UP000199503">
    <property type="component" value="Unassembled WGS sequence"/>
</dbReference>
<name>A0A1H9U9X6_9PSEU</name>
<keyword evidence="2" id="KW-1185">Reference proteome</keyword>
<dbReference type="STRING" id="65499.SAMN04488000_115100"/>
<dbReference type="OrthoDB" id="3688975at2"/>
<accession>A0A1H9U9X6</accession>
<evidence type="ECO:0008006" key="3">
    <source>
        <dbReference type="Google" id="ProtNLM"/>
    </source>
</evidence>